<protein>
    <submittedName>
        <fullName evidence="4 5">Uncharacterized protein</fullName>
    </submittedName>
</protein>
<evidence type="ECO:0000256" key="1">
    <source>
        <dbReference type="SAM" id="Coils"/>
    </source>
</evidence>
<keyword evidence="6" id="KW-1185">Reference proteome</keyword>
<feature type="transmembrane region" description="Helical" evidence="3">
    <location>
        <begin position="12"/>
        <end position="30"/>
    </location>
</feature>
<feature type="compositionally biased region" description="Low complexity" evidence="2">
    <location>
        <begin position="143"/>
        <end position="162"/>
    </location>
</feature>
<evidence type="ECO:0000313" key="5">
    <source>
        <dbReference type="EnsemblProtists" id="EKX46614"/>
    </source>
</evidence>
<dbReference type="KEGG" id="gtt:GUITHDRAFT_138005"/>
<dbReference type="EMBL" id="JH992993">
    <property type="protein sequence ID" value="EKX46614.1"/>
    <property type="molecule type" value="Genomic_DNA"/>
</dbReference>
<feature type="compositionally biased region" description="Polar residues" evidence="2">
    <location>
        <begin position="187"/>
        <end position="197"/>
    </location>
</feature>
<keyword evidence="3" id="KW-1133">Transmembrane helix</keyword>
<dbReference type="HOGENOM" id="CLU_1158253_0_0_1"/>
<accession>L1JEP9</accession>
<dbReference type="PaxDb" id="55529-EKX46614"/>
<feature type="coiled-coil region" evidence="1">
    <location>
        <begin position="43"/>
        <end position="84"/>
    </location>
</feature>
<evidence type="ECO:0000313" key="6">
    <source>
        <dbReference type="Proteomes" id="UP000011087"/>
    </source>
</evidence>
<reference evidence="6" key="2">
    <citation type="submission" date="2012-11" db="EMBL/GenBank/DDBJ databases">
        <authorList>
            <person name="Kuo A."/>
            <person name="Curtis B.A."/>
            <person name="Tanifuji G."/>
            <person name="Burki F."/>
            <person name="Gruber A."/>
            <person name="Irimia M."/>
            <person name="Maruyama S."/>
            <person name="Arias M.C."/>
            <person name="Ball S.G."/>
            <person name="Gile G.H."/>
            <person name="Hirakawa Y."/>
            <person name="Hopkins J.F."/>
            <person name="Rensing S.A."/>
            <person name="Schmutz J."/>
            <person name="Symeonidi A."/>
            <person name="Elias M."/>
            <person name="Eveleigh R.J."/>
            <person name="Herman E.K."/>
            <person name="Klute M.J."/>
            <person name="Nakayama T."/>
            <person name="Obornik M."/>
            <person name="Reyes-Prieto A."/>
            <person name="Armbrust E.V."/>
            <person name="Aves S.J."/>
            <person name="Beiko R.G."/>
            <person name="Coutinho P."/>
            <person name="Dacks J.B."/>
            <person name="Durnford D.G."/>
            <person name="Fast N.M."/>
            <person name="Green B.R."/>
            <person name="Grisdale C."/>
            <person name="Hempe F."/>
            <person name="Henrissat B."/>
            <person name="Hoppner M.P."/>
            <person name="Ishida K.-I."/>
            <person name="Kim E."/>
            <person name="Koreny L."/>
            <person name="Kroth P.G."/>
            <person name="Liu Y."/>
            <person name="Malik S.-B."/>
            <person name="Maier U.G."/>
            <person name="McRose D."/>
            <person name="Mock T."/>
            <person name="Neilson J.A."/>
            <person name="Onodera N.T."/>
            <person name="Poole A.M."/>
            <person name="Pritham E.J."/>
            <person name="Richards T.A."/>
            <person name="Rocap G."/>
            <person name="Roy S.W."/>
            <person name="Sarai C."/>
            <person name="Schaack S."/>
            <person name="Shirato S."/>
            <person name="Slamovits C.H."/>
            <person name="Spencer D.F."/>
            <person name="Suzuki S."/>
            <person name="Worden A.Z."/>
            <person name="Zauner S."/>
            <person name="Barry K."/>
            <person name="Bell C."/>
            <person name="Bharti A.K."/>
            <person name="Crow J.A."/>
            <person name="Grimwood J."/>
            <person name="Kramer R."/>
            <person name="Lindquist E."/>
            <person name="Lucas S."/>
            <person name="Salamov A."/>
            <person name="McFadden G.I."/>
            <person name="Lane C.E."/>
            <person name="Keeling P.J."/>
            <person name="Gray M.W."/>
            <person name="Grigoriev I.V."/>
            <person name="Archibald J.M."/>
        </authorList>
    </citation>
    <scope>NUCLEOTIDE SEQUENCE</scope>
    <source>
        <strain evidence="6">CCMP2712</strain>
    </source>
</reference>
<evidence type="ECO:0000256" key="2">
    <source>
        <dbReference type="SAM" id="MobiDB-lite"/>
    </source>
</evidence>
<dbReference type="GeneID" id="17303305"/>
<feature type="compositionally biased region" description="Basic and acidic residues" evidence="2">
    <location>
        <begin position="215"/>
        <end position="240"/>
    </location>
</feature>
<reference evidence="4 6" key="1">
    <citation type="journal article" date="2012" name="Nature">
        <title>Algal genomes reveal evolutionary mosaicism and the fate of nucleomorphs.</title>
        <authorList>
            <consortium name="DOE Joint Genome Institute"/>
            <person name="Curtis B.A."/>
            <person name="Tanifuji G."/>
            <person name="Burki F."/>
            <person name="Gruber A."/>
            <person name="Irimia M."/>
            <person name="Maruyama S."/>
            <person name="Arias M.C."/>
            <person name="Ball S.G."/>
            <person name="Gile G.H."/>
            <person name="Hirakawa Y."/>
            <person name="Hopkins J.F."/>
            <person name="Kuo A."/>
            <person name="Rensing S.A."/>
            <person name="Schmutz J."/>
            <person name="Symeonidi A."/>
            <person name="Elias M."/>
            <person name="Eveleigh R.J."/>
            <person name="Herman E.K."/>
            <person name="Klute M.J."/>
            <person name="Nakayama T."/>
            <person name="Obornik M."/>
            <person name="Reyes-Prieto A."/>
            <person name="Armbrust E.V."/>
            <person name="Aves S.J."/>
            <person name="Beiko R.G."/>
            <person name="Coutinho P."/>
            <person name="Dacks J.B."/>
            <person name="Durnford D.G."/>
            <person name="Fast N.M."/>
            <person name="Green B.R."/>
            <person name="Grisdale C.J."/>
            <person name="Hempel F."/>
            <person name="Henrissat B."/>
            <person name="Hoppner M.P."/>
            <person name="Ishida K."/>
            <person name="Kim E."/>
            <person name="Koreny L."/>
            <person name="Kroth P.G."/>
            <person name="Liu Y."/>
            <person name="Malik S.B."/>
            <person name="Maier U.G."/>
            <person name="McRose D."/>
            <person name="Mock T."/>
            <person name="Neilson J.A."/>
            <person name="Onodera N.T."/>
            <person name="Poole A.M."/>
            <person name="Pritham E.J."/>
            <person name="Richards T.A."/>
            <person name="Rocap G."/>
            <person name="Roy S.W."/>
            <person name="Sarai C."/>
            <person name="Schaack S."/>
            <person name="Shirato S."/>
            <person name="Slamovits C.H."/>
            <person name="Spencer D.F."/>
            <person name="Suzuki S."/>
            <person name="Worden A.Z."/>
            <person name="Zauner S."/>
            <person name="Barry K."/>
            <person name="Bell C."/>
            <person name="Bharti A.K."/>
            <person name="Crow J.A."/>
            <person name="Grimwood J."/>
            <person name="Kramer R."/>
            <person name="Lindquist E."/>
            <person name="Lucas S."/>
            <person name="Salamov A."/>
            <person name="McFadden G.I."/>
            <person name="Lane C.E."/>
            <person name="Keeling P.J."/>
            <person name="Gray M.W."/>
            <person name="Grigoriev I.V."/>
            <person name="Archibald J.M."/>
        </authorList>
    </citation>
    <scope>NUCLEOTIDE SEQUENCE</scope>
    <source>
        <strain evidence="4 6">CCMP2712</strain>
    </source>
</reference>
<evidence type="ECO:0000313" key="4">
    <source>
        <dbReference type="EMBL" id="EKX46614.1"/>
    </source>
</evidence>
<dbReference type="Proteomes" id="UP000011087">
    <property type="component" value="Unassembled WGS sequence"/>
</dbReference>
<organism evidence="4">
    <name type="scientific">Guillardia theta (strain CCMP2712)</name>
    <name type="common">Cryptophyte</name>
    <dbReference type="NCBI Taxonomy" id="905079"/>
    <lineage>
        <taxon>Eukaryota</taxon>
        <taxon>Cryptophyceae</taxon>
        <taxon>Pyrenomonadales</taxon>
        <taxon>Geminigeraceae</taxon>
        <taxon>Guillardia</taxon>
    </lineage>
</organism>
<keyword evidence="3" id="KW-0812">Transmembrane</keyword>
<feature type="region of interest" description="Disordered" evidence="2">
    <location>
        <begin position="143"/>
        <end position="240"/>
    </location>
</feature>
<keyword evidence="3" id="KW-0472">Membrane</keyword>
<evidence type="ECO:0000256" key="3">
    <source>
        <dbReference type="SAM" id="Phobius"/>
    </source>
</evidence>
<sequence>MAKRIGWWGRALPILMLSFPAILIVTMALLKRVDATTPVEEENRKLGRDYERGKQEIENIRKKIEKQRRILNTERRLASRAEERLKDGETINLAKITNFYTSPPKPWWQHGVGIEEEDLTLQNGDPTDAMRSNSPMLVPVQAGDVAAADESSEASRGWGSSSFAEKTGQARGRATDDRRGRDLMDANNLSTKSGQEGTNERRDRRSNSLWSDMRSLLKDTLRMERDKDAYSKARKEEAER</sequence>
<proteinExistence type="predicted"/>
<dbReference type="AlphaFoldDB" id="L1JEP9"/>
<keyword evidence="1" id="KW-0175">Coiled coil</keyword>
<dbReference type="EnsemblProtists" id="EKX46614">
    <property type="protein sequence ID" value="EKX46614"/>
    <property type="gene ID" value="GUITHDRAFT_138005"/>
</dbReference>
<gene>
    <name evidence="4" type="ORF">GUITHDRAFT_138005</name>
</gene>
<reference evidence="5" key="3">
    <citation type="submission" date="2016-03" db="UniProtKB">
        <authorList>
            <consortium name="EnsemblProtists"/>
        </authorList>
    </citation>
    <scope>IDENTIFICATION</scope>
</reference>
<dbReference type="RefSeq" id="XP_005833594.1">
    <property type="nucleotide sequence ID" value="XM_005833537.1"/>
</dbReference>
<feature type="compositionally biased region" description="Basic and acidic residues" evidence="2">
    <location>
        <begin position="173"/>
        <end position="184"/>
    </location>
</feature>
<name>L1JEP9_GUITC</name>